<comment type="caution">
    <text evidence="1">The sequence shown here is derived from an EMBL/GenBank/DDBJ whole genome shotgun (WGS) entry which is preliminary data.</text>
</comment>
<name>A0ABN9WEG6_9DINO</name>
<proteinExistence type="predicted"/>
<organism evidence="1 2">
    <name type="scientific">Prorocentrum cordatum</name>
    <dbReference type="NCBI Taxonomy" id="2364126"/>
    <lineage>
        <taxon>Eukaryota</taxon>
        <taxon>Sar</taxon>
        <taxon>Alveolata</taxon>
        <taxon>Dinophyceae</taxon>
        <taxon>Prorocentrales</taxon>
        <taxon>Prorocentraceae</taxon>
        <taxon>Prorocentrum</taxon>
    </lineage>
</organism>
<protein>
    <submittedName>
        <fullName evidence="1">Uncharacterized protein</fullName>
    </submittedName>
</protein>
<sequence length="1854" mass="205720">MDVTDDYTFDVDGVERGQKAAPADARSVDASWVPHAERIYIDDVDGDITQITDVITLDRYMLKGCMPWEVEYDGDGKGAVVGVREGSEPVAKLLCDLLKKGVYKDENGHLFIIFPDKPKAVPLQVIMSRFREGSVAIRVGIADSWSSMPVFVFQRARGAGCRVHWPAAELYRVLGVKAFRGMPSRWFQACRKSWQEHIEGHFPGQHIVQPTNFGDKSKTDIPYEWRCLPTPCVNTVMPLEQLVRWSFAPPARGGMKAEDGPSAAKSALQSLLKSAAHCEVKREFNILLLAEWKCRWPRPSSTLADGIVVDAYVDSDLTLVWPDVAKEWELDRPMAPLLESWVSSIQQTSPLHEGPFKCAEPWPLMRLLRAGANREILSSLVSRVLHHLALQLERVLAGHLRGREDSDEPATFTFTNEEISASDPMLDAKLFQCVLAGSQVSANYRVVGIACDKASPAAMAVTNTLLTHANNVGVACCPAVLRGVKATSRVRGRGRPGRGEMTQVDVGTDDMHLLGEGGLKRKREGSVAPDSVIQRQSSWLLRDQDATKWRPPKVHRQTAMKWIQKLDAQLQTSTIYNGFKFFSYDADVAAWRDANWRDWAGCGVAMDLGSDGVSGVHALLYHFKVNLWIWPDQSHMTKCVFEGMVKRIRKWELLLLLLISWNFEHGPFNNLPLFMEMAPAMVEQLEGAQTCAFPRERPLEEELWDFLKSRLNHPVGRRIAMCRFGAALHACKKNKGYWAEHLFERTLPALGTDMLKGKGFVTALRARVGAGDGAAAADGPTAQRKVTFEDKSLRACCGNACVVSTMTLSNDDNRRLINCIVATTKPLDDYHAEQNRSCRPVNACSGWIIRMVTGDYAKFVCENTKLLLNVHALASAEFMAPASPDYSLGHLVNDASMDAVVEDEFAYYFGQLCVGCVTELFVRGLWMHGWPGKMFGVCVEDRGYQERVIDAFRQDLVAKNGYMIYDGKTNVDEAVLSRHQYELTSNRQIIAALADVDYRPHQDLQKMIRDRTLQQCVATQVIEDMNGYQANSSAPVPCRKFRRPARLMGTALESELIEKHKYEPVKMHSAPFDSHDRLHNNAFSPAEKDMSMDFKGACGTSDNPGWFSPSVRNMNLPTADLHMMREALASNNFSKCKDAWLGNVFTLDNLIGVGFLKADGSREWYLALHPFPKSSVLFWPCTLGAGGGKARFTLETDLAEPVQKPAWDLKSDAVRIVGLEWKSRFAQCAQLPKHALDSLRPGLRLFWDDAGDGPFLEIACKKPWWTSPRTTVAMYAKHFGFVVPVASSLSGLLWSACKQALQTSDAKTVEILFKRLSQQKKGELDIDTILEVDDAAEVLDKNDTQSMGQAKESAAATKAGQKSYKQEYVQKATQVAQAAAKAAAKAKAKGKAKPKAAPVNRSLEGLRHIGQAEARKFIPEYGASIWRNNAGQGWCGHVPPNPRTSEPFADRGGSSVLALKAELKTICSEWLEKEGFGVERSANFSQSPTNIRGTLGAMKTTIQDVPKWQNNEELKADIEKTRNMIKEFGVRQQAWKESVDALRELKKKLGTEVDSNTRRQRYMVQKWEDFPSEGNVPAAVAHHLAKLIQGGLLDQKLGAMGEDFNVGVESADFTQPFVFDKTSPVKQSGQQKIAHNAAFAEGSMTSKVAMVHAKMQKPSEEWDYSTGALVDLQFPGELAKFHASLYVIVSNVGNFRWDHRCYPFHGISAFIVADTLVSVITVIKLQAVIKCGAPHISDVPNALGEKNDIPKKLMADSETNARAVLIHPGGGAWAPFGWMPLIFAFGQGQEPMVSAKSGDGPVRGSIVVARIVESQPGEILHAVRQNLETTVQNLKVPPFVGMKGPLQEYVKAWQ</sequence>
<reference evidence="1" key="1">
    <citation type="submission" date="2023-10" db="EMBL/GenBank/DDBJ databases">
        <authorList>
            <person name="Chen Y."/>
            <person name="Shah S."/>
            <person name="Dougan E. K."/>
            <person name="Thang M."/>
            <person name="Chan C."/>
        </authorList>
    </citation>
    <scope>NUCLEOTIDE SEQUENCE [LARGE SCALE GENOMIC DNA]</scope>
</reference>
<accession>A0ABN9WEG6</accession>
<dbReference type="Proteomes" id="UP001189429">
    <property type="component" value="Unassembled WGS sequence"/>
</dbReference>
<keyword evidence="2" id="KW-1185">Reference proteome</keyword>
<gene>
    <name evidence="1" type="ORF">PCOR1329_LOCUS66546</name>
</gene>
<evidence type="ECO:0000313" key="1">
    <source>
        <dbReference type="EMBL" id="CAK0884728.1"/>
    </source>
</evidence>
<evidence type="ECO:0000313" key="2">
    <source>
        <dbReference type="Proteomes" id="UP001189429"/>
    </source>
</evidence>
<dbReference type="EMBL" id="CAUYUJ010018580">
    <property type="protein sequence ID" value="CAK0884728.1"/>
    <property type="molecule type" value="Genomic_DNA"/>
</dbReference>